<evidence type="ECO:0000313" key="2">
    <source>
        <dbReference type="Proteomes" id="UP001497680"/>
    </source>
</evidence>
<gene>
    <name evidence="1" type="ORF">F4821DRAFT_201285</name>
</gene>
<reference evidence="1 2" key="1">
    <citation type="journal article" date="2022" name="New Phytol.">
        <title>Ecological generalism drives hyperdiversity of secondary metabolite gene clusters in xylarialean endophytes.</title>
        <authorList>
            <person name="Franco M.E.E."/>
            <person name="Wisecaver J.H."/>
            <person name="Arnold A.E."/>
            <person name="Ju Y.M."/>
            <person name="Slot J.C."/>
            <person name="Ahrendt S."/>
            <person name="Moore L.P."/>
            <person name="Eastman K.E."/>
            <person name="Scott K."/>
            <person name="Konkel Z."/>
            <person name="Mondo S.J."/>
            <person name="Kuo A."/>
            <person name="Hayes R.D."/>
            <person name="Haridas S."/>
            <person name="Andreopoulos B."/>
            <person name="Riley R."/>
            <person name="LaButti K."/>
            <person name="Pangilinan J."/>
            <person name="Lipzen A."/>
            <person name="Amirebrahimi M."/>
            <person name="Yan J."/>
            <person name="Adam C."/>
            <person name="Keymanesh K."/>
            <person name="Ng V."/>
            <person name="Louie K."/>
            <person name="Northen T."/>
            <person name="Drula E."/>
            <person name="Henrissat B."/>
            <person name="Hsieh H.M."/>
            <person name="Youens-Clark K."/>
            <person name="Lutzoni F."/>
            <person name="Miadlikowska J."/>
            <person name="Eastwood D.C."/>
            <person name="Hamelin R.C."/>
            <person name="Grigoriev I.V."/>
            <person name="U'Ren J.M."/>
        </authorList>
    </citation>
    <scope>NUCLEOTIDE SEQUENCE [LARGE SCALE GENOMIC DNA]</scope>
    <source>
        <strain evidence="1 2">ER1909</strain>
    </source>
</reference>
<dbReference type="Proteomes" id="UP001497680">
    <property type="component" value="Unassembled WGS sequence"/>
</dbReference>
<protein>
    <submittedName>
        <fullName evidence="1">Uncharacterized protein</fullName>
    </submittedName>
</protein>
<comment type="caution">
    <text evidence="1">The sequence shown here is derived from an EMBL/GenBank/DDBJ whole genome shotgun (WGS) entry which is preliminary data.</text>
</comment>
<evidence type="ECO:0000313" key="1">
    <source>
        <dbReference type="EMBL" id="KAI6091401.1"/>
    </source>
</evidence>
<proteinExistence type="predicted"/>
<sequence>MRGFFMSDEELGKKDDDHKSFKNGAGLRQPNWHPARVPPRRSLKRIGIVLFVAVLVYLFIKNIPVLGPNPQMHRPSYGGSELPTNADGRPAHNRNPSSLSRSKPRPAKNAPERTYNGPVRFLELAQTLHAISGTRGSMVTNRNVLFVASSLKSAAMLLPMACQMGVELRNYVHFALMSRSEIDIQELRKINGIDDSCQIIFHDARPDYAQISTDDRMENAVFRAFHHVFNYMHPQAILVDGSSDEEPFFLRGAQQHSNAKKNTLIELPRKATTRLMWLTKLDSQALRMWNKNHIDILIHAVPGASGSLIRLLRSLSDADYTSSSVPHLTIELPHDIDAPTKRFLESFAWPPAHVYNPTNARFLSLRHRIPHQRMSEEESSARFLESFWPAQPANSHILVLSPQAELSPDYFHYLKYSLLEYRYSAASTYQHWDRRLFGISLEQPLQLLDGKEALLLPSLLKSTTSGDKDEDEGETSTSFLWQAPTSGAMLFLGEKWMELHDFVSRSLEAKQSSEPVPELLTEKVVSTQYPSWLEHALRLARVRGYWTLYPGKDTAMNLATIHSELHSIPEEYVSQESSKPMLAEDASEEEIENIRQKIKTGLEIPLAPVSLLDSLPNDGNLRPFTDLPILSWNGQPAEVDTINHLATKYATEFKEKVGRCDTTSVEKQKAKENLSTQDLFCTTD</sequence>
<dbReference type="EMBL" id="MU394287">
    <property type="protein sequence ID" value="KAI6091401.1"/>
    <property type="molecule type" value="Genomic_DNA"/>
</dbReference>
<keyword evidence="2" id="KW-1185">Reference proteome</keyword>
<organism evidence="1 2">
    <name type="scientific">Hypoxylon rubiginosum</name>
    <dbReference type="NCBI Taxonomy" id="110542"/>
    <lineage>
        <taxon>Eukaryota</taxon>
        <taxon>Fungi</taxon>
        <taxon>Dikarya</taxon>
        <taxon>Ascomycota</taxon>
        <taxon>Pezizomycotina</taxon>
        <taxon>Sordariomycetes</taxon>
        <taxon>Xylariomycetidae</taxon>
        <taxon>Xylariales</taxon>
        <taxon>Hypoxylaceae</taxon>
        <taxon>Hypoxylon</taxon>
    </lineage>
</organism>
<accession>A0ACC0DG87</accession>
<name>A0ACC0DG87_9PEZI</name>